<evidence type="ECO:0000259" key="10">
    <source>
        <dbReference type="PROSITE" id="PS50109"/>
    </source>
</evidence>
<evidence type="ECO:0000256" key="9">
    <source>
        <dbReference type="SAM" id="Phobius"/>
    </source>
</evidence>
<dbReference type="OrthoDB" id="60033at2759"/>
<keyword evidence="7 9" id="KW-0472">Membrane</keyword>
<dbReference type="PROSITE" id="PS50112">
    <property type="entry name" value="PAS"/>
    <property type="match status" value="1"/>
</dbReference>
<feature type="transmembrane region" description="Helical" evidence="9">
    <location>
        <begin position="55"/>
        <end position="85"/>
    </location>
</feature>
<proteinExistence type="inferred from homology"/>
<dbReference type="InterPro" id="IPR004358">
    <property type="entry name" value="Sig_transdc_His_kin-like_C"/>
</dbReference>
<name>A0A9W8X0P2_9PLEO</name>
<feature type="transmembrane region" description="Helical" evidence="9">
    <location>
        <begin position="408"/>
        <end position="435"/>
    </location>
</feature>
<evidence type="ECO:0000256" key="6">
    <source>
        <dbReference type="ARBA" id="ARBA00022989"/>
    </source>
</evidence>
<dbReference type="InterPro" id="IPR001789">
    <property type="entry name" value="Sig_transdc_resp-reg_receiver"/>
</dbReference>
<dbReference type="InterPro" id="IPR011006">
    <property type="entry name" value="CheY-like_superfamily"/>
</dbReference>
<dbReference type="PROSITE" id="PS50110">
    <property type="entry name" value="RESPONSE_REGULATORY"/>
    <property type="match status" value="1"/>
</dbReference>
<keyword evidence="4 8" id="KW-0597">Phosphoprotein</keyword>
<evidence type="ECO:0000256" key="5">
    <source>
        <dbReference type="ARBA" id="ARBA00022692"/>
    </source>
</evidence>
<dbReference type="Gene3D" id="1.10.287.130">
    <property type="match status" value="1"/>
</dbReference>
<dbReference type="PROSITE" id="PS50109">
    <property type="entry name" value="HIS_KIN"/>
    <property type="match status" value="1"/>
</dbReference>
<dbReference type="PANTHER" id="PTHR48022">
    <property type="entry name" value="PLASTIDIC GLUCOSE TRANSPORTER 4"/>
    <property type="match status" value="1"/>
</dbReference>
<dbReference type="InterPro" id="IPR003663">
    <property type="entry name" value="Sugar/inositol_transpt"/>
</dbReference>
<dbReference type="InterPro" id="IPR020846">
    <property type="entry name" value="MFS_dom"/>
</dbReference>
<evidence type="ECO:0000256" key="7">
    <source>
        <dbReference type="ARBA" id="ARBA00023136"/>
    </source>
</evidence>
<reference evidence="14" key="1">
    <citation type="submission" date="2022-10" db="EMBL/GenBank/DDBJ databases">
        <title>Tapping the CABI collections for fungal endophytes: first genome assemblies for Collariella, Neodidymelliopsis, Ascochyta clinopodiicola, Didymella pomorum, Didymosphaeria variabile, Neocosmospora piperis and Neocucurbitaria cava.</title>
        <authorList>
            <person name="Hill R."/>
        </authorList>
    </citation>
    <scope>NUCLEOTIDE SEQUENCE</scope>
    <source>
        <strain evidence="14">IMI 360193</strain>
    </source>
</reference>
<dbReference type="SMART" id="SM00091">
    <property type="entry name" value="PAS"/>
    <property type="match status" value="1"/>
</dbReference>
<dbReference type="Gene3D" id="3.30.565.10">
    <property type="entry name" value="Histidine kinase-like ATPase, C-terminal domain"/>
    <property type="match status" value="1"/>
</dbReference>
<dbReference type="CDD" id="cd00130">
    <property type="entry name" value="PAS"/>
    <property type="match status" value="1"/>
</dbReference>
<dbReference type="SUPFAM" id="SSF47384">
    <property type="entry name" value="Homodimeric domain of signal transducing histidine kinase"/>
    <property type="match status" value="1"/>
</dbReference>
<dbReference type="SUPFAM" id="SSF55874">
    <property type="entry name" value="ATPase domain of HSP90 chaperone/DNA topoisomerase II/histidine kinase"/>
    <property type="match status" value="1"/>
</dbReference>
<dbReference type="SUPFAM" id="SSF55785">
    <property type="entry name" value="PYP-like sensor domain (PAS domain)"/>
    <property type="match status" value="1"/>
</dbReference>
<evidence type="ECO:0000259" key="12">
    <source>
        <dbReference type="PROSITE" id="PS50112"/>
    </source>
</evidence>
<accession>A0A9W8X0P2</accession>
<dbReference type="PROSITE" id="PS50850">
    <property type="entry name" value="MFS"/>
    <property type="match status" value="1"/>
</dbReference>
<dbReference type="InterPro" id="IPR005467">
    <property type="entry name" value="His_kinase_dom"/>
</dbReference>
<feature type="domain" description="Histidine kinase" evidence="10">
    <location>
        <begin position="1080"/>
        <end position="1349"/>
    </location>
</feature>
<evidence type="ECO:0000256" key="3">
    <source>
        <dbReference type="ARBA" id="ARBA00022448"/>
    </source>
</evidence>
<dbReference type="InterPro" id="IPR036259">
    <property type="entry name" value="MFS_trans_sf"/>
</dbReference>
<feature type="transmembrane region" description="Helical" evidence="9">
    <location>
        <begin position="485"/>
        <end position="502"/>
    </location>
</feature>
<evidence type="ECO:0000256" key="8">
    <source>
        <dbReference type="PROSITE-ProRule" id="PRU00169"/>
    </source>
</evidence>
<dbReference type="InterPro" id="IPR003661">
    <property type="entry name" value="HisK_dim/P_dom"/>
</dbReference>
<feature type="transmembrane region" description="Helical" evidence="9">
    <location>
        <begin position="317"/>
        <end position="338"/>
    </location>
</feature>
<evidence type="ECO:0000256" key="2">
    <source>
        <dbReference type="ARBA" id="ARBA00010992"/>
    </source>
</evidence>
<dbReference type="PRINTS" id="PR00344">
    <property type="entry name" value="BCTRLSENSOR"/>
</dbReference>
<dbReference type="Pfam" id="PF00083">
    <property type="entry name" value="Sugar_tr"/>
    <property type="match status" value="1"/>
</dbReference>
<dbReference type="Gene3D" id="1.20.1250.20">
    <property type="entry name" value="MFS general substrate transporter like domains"/>
    <property type="match status" value="1"/>
</dbReference>
<dbReference type="InterPro" id="IPR036890">
    <property type="entry name" value="HATPase_C_sf"/>
</dbReference>
<dbReference type="GO" id="GO:0016020">
    <property type="term" value="C:membrane"/>
    <property type="evidence" value="ECO:0007669"/>
    <property type="project" value="UniProtKB-SubCell"/>
</dbReference>
<keyword evidence="6 9" id="KW-1133">Transmembrane helix</keyword>
<evidence type="ECO:0008006" key="16">
    <source>
        <dbReference type="Google" id="ProtNLM"/>
    </source>
</evidence>
<feature type="domain" description="PAS" evidence="12">
    <location>
        <begin position="930"/>
        <end position="1001"/>
    </location>
</feature>
<keyword evidence="15" id="KW-1185">Reference proteome</keyword>
<dbReference type="FunFam" id="1.20.1250.20:FF:000078">
    <property type="entry name" value="MFS maltose transporter, putative"/>
    <property type="match status" value="1"/>
</dbReference>
<evidence type="ECO:0000256" key="1">
    <source>
        <dbReference type="ARBA" id="ARBA00004141"/>
    </source>
</evidence>
<feature type="transmembrane region" description="Helical" evidence="9">
    <location>
        <begin position="380"/>
        <end position="402"/>
    </location>
</feature>
<feature type="domain" description="Major facilitator superfamily (MFS) profile" evidence="13">
    <location>
        <begin position="58"/>
        <end position="506"/>
    </location>
</feature>
<gene>
    <name evidence="14" type="ORF">N0V87_004191</name>
</gene>
<protein>
    <recommendedName>
        <fullName evidence="16">Major facilitator superfamily (MFS) profile domain-containing protein</fullName>
    </recommendedName>
</protein>
<dbReference type="Gene3D" id="3.40.50.2300">
    <property type="match status" value="1"/>
</dbReference>
<feature type="transmembrane region" description="Helical" evidence="9">
    <location>
        <begin position="350"/>
        <end position="373"/>
    </location>
</feature>
<feature type="modified residue" description="4-aspartylphosphate" evidence="8">
    <location>
        <position position="1424"/>
    </location>
</feature>
<evidence type="ECO:0000313" key="14">
    <source>
        <dbReference type="EMBL" id="KAJ4338044.1"/>
    </source>
</evidence>
<dbReference type="InterPro" id="IPR000014">
    <property type="entry name" value="PAS"/>
</dbReference>
<dbReference type="InterPro" id="IPR005829">
    <property type="entry name" value="Sugar_transporter_CS"/>
</dbReference>
<feature type="domain" description="Response regulatory" evidence="11">
    <location>
        <begin position="1375"/>
        <end position="1439"/>
    </location>
</feature>
<feature type="transmembrane region" description="Helical" evidence="9">
    <location>
        <begin position="194"/>
        <end position="213"/>
    </location>
</feature>
<keyword evidence="3" id="KW-0813">Transport</keyword>
<dbReference type="InterPro" id="IPR003594">
    <property type="entry name" value="HATPase_dom"/>
</dbReference>
<dbReference type="InterPro" id="IPR035965">
    <property type="entry name" value="PAS-like_dom_sf"/>
</dbReference>
<feature type="transmembrane region" description="Helical" evidence="9">
    <location>
        <begin position="233"/>
        <end position="254"/>
    </location>
</feature>
<evidence type="ECO:0000313" key="15">
    <source>
        <dbReference type="Proteomes" id="UP001140562"/>
    </source>
</evidence>
<dbReference type="InterPro" id="IPR050360">
    <property type="entry name" value="MFS_Sugar_Transporters"/>
</dbReference>
<evidence type="ECO:0000259" key="13">
    <source>
        <dbReference type="PROSITE" id="PS50850"/>
    </source>
</evidence>
<dbReference type="PANTHER" id="PTHR48022:SF53">
    <property type="entry name" value="ALPHA-GLUCOSIDE TRANSPORTER, PUTATIVE (AFU_ORTHOLOGUE AFUA_3G01700)-RELATED"/>
    <property type="match status" value="1"/>
</dbReference>
<keyword evidence="5 9" id="KW-0812">Transmembrane</keyword>
<sequence>MAMVQDSEKMEAMQRPSSIDGAHLTQHQLVEAAAASSEAETKLPRKELFKRYRPAVIYSSLLSLALVMEGMDVGLINNFFAHPAYRRRFGNDYNVKGELVVSTRWQTIIGAGNNVGSIVGLLINGWLQSRYGSRRVYLGAMTLMAATIFVLFFAQNVEMLLVGNILCGIPWGIFQTLTTAYAAEIAPTAMRGYLTAWVSMCWGAGSFLAAGVLKGTINIQGNAGWQIPYGLQWMWIPPLFLVAWFAPESPWYLIRRGKVDEAEKSLRRLARPGHYTEQTMRETLALMKHTNEMEKMEAKNASYADCFRGENKRRTMIVSMAWLIQIFNGQSITNYAATMLRAIGMSANDAFSYTMGIQSVNIFATAIAIALMGTVGRRTFYLYGSASIGLCMLVVGILGFAIKSASQVAIPVAVFLIFVQIAFKISLGPTTYVIAGEMASSRVRAQTIVIGRALYVCGQIAVQQLNPRMLNNDPTAWNWGAKTGMFYFGFCLIWVIWIFFFLPETKDRSFAEIDYLFKKRTPARKFRGAAVDRQGSVFTLSKRTFRLHSNHREDTPNGNLRSMDASVPQPPLLLLADDGRRVSAKAPHVASFDWTQNLGETDHVRLFRDTDWTRNGLGPYQDWEHTLQLFTNFVFADPRAACLWWGPEYVAIYNKAFSEVCQEVHPALMGSTYAEILPEIWTHIRTMFEESKETGVGQNVTPGAPLLVERNGWKEEAFFSGSFVPIGPPDCPLGFYNPVFEVTDQKIADRRTSMLNKLAAVPAQTVDAVTDHVFATLTTNSNDIPLAMFYQVSKDTEATTLKLQRQVGLPEGHQLLVPTAGLCSNEGLVPDLRQAGSDPVFIDYDERFGSVSWQGWGAPSKKIAILPISNLNHIFGYLVIGLNPYRPFDDACRQFALDLSRMASTLFYTAVNAELAESRREQLESDLAFSDLQLRHLVSHTSVGICHTSVEGKLLWANEHYFQLLGSSADAQLASYAFYDAYLEEDRPKVEAVWDNLISGVGHVNAELRLKRTYTAPTGEKVPASLQVLAFPYLDSKNQVKSIMACTTDISRLKWTEAFHARSAMEAREAKKQQEAFIDVVSHEMRNPLGAIMHCADAIAATSDEHGSAKISPEDAELLAENKQNAMIILQCATHQRRILDDVLTLSKLDSTLLSIAPEPVEPSNLIGSIVGMFEAELLSNSIRCKVSAEPSMSDLSVTRVSMDPSRVTQIFINLLTNAIKFVKASSNPVINITYGASLSKPRNCFPDKMIWAAGKPSVDMNDSEWGTGEQLFLNFMVQDTGIGMESDDIAKAFQRFSQASIKTHVTYGGSGLGLYISKELAEKQGGEIGVVSIPGQGTTFGFYVKVRRWETDNAILMSTIKAKEHTEPTTQQLQVLLVEDNIVNQQVLSKQLRRAGCTVLVANHGREALQFLEETTFDAVLMDTEVRLSRTENTFTVH</sequence>
<dbReference type="InterPro" id="IPR005828">
    <property type="entry name" value="MFS_sugar_transport-like"/>
</dbReference>
<dbReference type="SMART" id="SM00387">
    <property type="entry name" value="HATPase_c"/>
    <property type="match status" value="1"/>
</dbReference>
<dbReference type="SUPFAM" id="SSF103473">
    <property type="entry name" value="MFS general substrate transporter"/>
    <property type="match status" value="1"/>
</dbReference>
<dbReference type="NCBIfam" id="TIGR00879">
    <property type="entry name" value="SP"/>
    <property type="match status" value="1"/>
</dbReference>
<dbReference type="SMART" id="SM00388">
    <property type="entry name" value="HisKA"/>
    <property type="match status" value="1"/>
</dbReference>
<dbReference type="SUPFAM" id="SSF52172">
    <property type="entry name" value="CheY-like"/>
    <property type="match status" value="1"/>
</dbReference>
<dbReference type="GO" id="GO:0000155">
    <property type="term" value="F:phosphorelay sensor kinase activity"/>
    <property type="evidence" value="ECO:0007669"/>
    <property type="project" value="InterPro"/>
</dbReference>
<evidence type="ECO:0000256" key="4">
    <source>
        <dbReference type="ARBA" id="ARBA00022553"/>
    </source>
</evidence>
<dbReference type="CDD" id="cd17546">
    <property type="entry name" value="REC_hyHK_CKI1_RcsC-like"/>
    <property type="match status" value="1"/>
</dbReference>
<dbReference type="CDD" id="cd00082">
    <property type="entry name" value="HisKA"/>
    <property type="match status" value="1"/>
</dbReference>
<dbReference type="GO" id="GO:0005351">
    <property type="term" value="F:carbohydrate:proton symporter activity"/>
    <property type="evidence" value="ECO:0007669"/>
    <property type="project" value="TreeGrafter"/>
</dbReference>
<feature type="transmembrane region" description="Helical" evidence="9">
    <location>
        <begin position="136"/>
        <end position="154"/>
    </location>
</feature>
<evidence type="ECO:0000259" key="11">
    <source>
        <dbReference type="PROSITE" id="PS50110"/>
    </source>
</evidence>
<dbReference type="EMBL" id="JAPEUV010000033">
    <property type="protein sequence ID" value="KAJ4338044.1"/>
    <property type="molecule type" value="Genomic_DNA"/>
</dbReference>
<comment type="subcellular location">
    <subcellularLocation>
        <location evidence="1">Membrane</location>
        <topology evidence="1">Multi-pass membrane protein</topology>
    </subcellularLocation>
</comment>
<dbReference type="PROSITE" id="PS00217">
    <property type="entry name" value="SUGAR_TRANSPORT_2"/>
    <property type="match status" value="1"/>
</dbReference>
<dbReference type="Gene3D" id="3.30.450.20">
    <property type="entry name" value="PAS domain"/>
    <property type="match status" value="2"/>
</dbReference>
<feature type="transmembrane region" description="Helical" evidence="9">
    <location>
        <begin position="105"/>
        <end position="124"/>
    </location>
</feature>
<organism evidence="14 15">
    <name type="scientific">Didymella glomerata</name>
    <dbReference type="NCBI Taxonomy" id="749621"/>
    <lineage>
        <taxon>Eukaryota</taxon>
        <taxon>Fungi</taxon>
        <taxon>Dikarya</taxon>
        <taxon>Ascomycota</taxon>
        <taxon>Pezizomycotina</taxon>
        <taxon>Dothideomycetes</taxon>
        <taxon>Pleosporomycetidae</taxon>
        <taxon>Pleosporales</taxon>
        <taxon>Pleosporineae</taxon>
        <taxon>Didymellaceae</taxon>
        <taxon>Didymella</taxon>
    </lineage>
</organism>
<dbReference type="Proteomes" id="UP001140562">
    <property type="component" value="Unassembled WGS sequence"/>
</dbReference>
<comment type="caution">
    <text evidence="14">The sequence shown here is derived from an EMBL/GenBank/DDBJ whole genome shotgun (WGS) entry which is preliminary data.</text>
</comment>
<dbReference type="Pfam" id="PF02518">
    <property type="entry name" value="HATPase_c"/>
    <property type="match status" value="1"/>
</dbReference>
<dbReference type="InterPro" id="IPR036097">
    <property type="entry name" value="HisK_dim/P_sf"/>
</dbReference>
<dbReference type="Pfam" id="PF00512">
    <property type="entry name" value="HisKA"/>
    <property type="match status" value="1"/>
</dbReference>
<feature type="transmembrane region" description="Helical" evidence="9">
    <location>
        <begin position="160"/>
        <end position="182"/>
    </location>
</feature>
<comment type="similarity">
    <text evidence="2">Belongs to the major facilitator superfamily. Sugar transporter (TC 2.A.1.1) family.</text>
</comment>